<evidence type="ECO:0000256" key="3">
    <source>
        <dbReference type="ARBA" id="ARBA00022679"/>
    </source>
</evidence>
<dbReference type="PANTHER" id="PTHR43289:SF34">
    <property type="entry name" value="SERINE_THREONINE-PROTEIN KINASE YBDM-RELATED"/>
    <property type="match status" value="1"/>
</dbReference>
<dbReference type="PROSITE" id="PS50011">
    <property type="entry name" value="PROTEIN_KINASE_DOM"/>
    <property type="match status" value="1"/>
</dbReference>
<organism evidence="9 10">
    <name type="scientific">Eiseniibacteriota bacterium</name>
    <dbReference type="NCBI Taxonomy" id="2212470"/>
    <lineage>
        <taxon>Bacteria</taxon>
        <taxon>Candidatus Eiseniibacteriota</taxon>
    </lineage>
</organism>
<dbReference type="Gene3D" id="3.40.50.10070">
    <property type="entry name" value="TolB, N-terminal domain"/>
    <property type="match status" value="1"/>
</dbReference>
<gene>
    <name evidence="9" type="ORF">HZA61_14135</name>
</gene>
<reference evidence="9" key="1">
    <citation type="submission" date="2020-07" db="EMBL/GenBank/DDBJ databases">
        <title>Huge and variable diversity of episymbiotic CPR bacteria and DPANN archaea in groundwater ecosystems.</title>
        <authorList>
            <person name="He C.Y."/>
            <person name="Keren R."/>
            <person name="Whittaker M."/>
            <person name="Farag I.F."/>
            <person name="Doudna J."/>
            <person name="Cate J.H.D."/>
            <person name="Banfield J.F."/>
        </authorList>
    </citation>
    <scope>NUCLEOTIDE SEQUENCE</scope>
    <source>
        <strain evidence="9">NC_groundwater_1813_Pr3_B-0.1um_71_17</strain>
    </source>
</reference>
<dbReference type="Gene3D" id="1.25.40.10">
    <property type="entry name" value="Tetratricopeptide repeat domain"/>
    <property type="match status" value="1"/>
</dbReference>
<proteinExistence type="predicted"/>
<sequence length="759" mass="82761">MSRLSPGTRLGPYEIVLALGAGGMGEVYRARDSRLGRDVALKVLPEAVASDPDRLARFEREARTVAVLNHPNIVTLHSIEESDGVRFLTMELVEGDSLADRIPEAGLEPLAAIKWALALADALGAAHERGVVHRDLKPANVMISREGRVKVLDFGLAKLADSGDDTGAEALMRTQALTVQAPLSADGQVVGTTPYMAPEQIRGDKVDARTDLFAFGIVFYEMLTGRRPFAGRTNADVTTAILRDLPPTVQSVRAELPAALDRIVGRCLEKDAERRFASAAEVRAALAAARRALETHTGSSGSGAGAAAVAPSLAVLPFANMSADPENEFFSDGLAEELLNVLARNPGLRVVGRTSSFAFKGRQEDLREIGQKLGVATLLEGSVRKAGNRVRINVKLVKVSDGFHLWSETFDRVLDDIFAVQDEIANCVSLAMNVTLLGTQPAAPAPQNAETFELLLHAHHFAQQQSEESVHRAVELYRDAIARVPGDARAWAGLGFCRVTQYWRGEQAGKPEVHREAREAVDRAVALDPNLAQAWETMAMALGPIEFRWKEAHDAIRKAHALAPGNGQILMMLAHFEGVMGDTEAALAMSERALALDPLSANNVLNRGRMLAWLGRNAEAEGVIRRALELSPGISSGWAQLAWTLFYQGEHDEAEAAARKETRRGYQLWYESSTRHLLGDTAASDRSLQELLTLGDHWGFQIAMVHAARGEHDEAFRWLERSYELRDAGLSIGTLCPQLESIRSDARWLPFLRRIGLRG</sequence>
<keyword evidence="2" id="KW-0723">Serine/threonine-protein kinase</keyword>
<dbReference type="SUPFAM" id="SSF56112">
    <property type="entry name" value="Protein kinase-like (PK-like)"/>
    <property type="match status" value="1"/>
</dbReference>
<feature type="binding site" evidence="7">
    <location>
        <position position="42"/>
    </location>
    <ligand>
        <name>ATP</name>
        <dbReference type="ChEBI" id="CHEBI:30616"/>
    </ligand>
</feature>
<evidence type="ECO:0000256" key="6">
    <source>
        <dbReference type="ARBA" id="ARBA00022840"/>
    </source>
</evidence>
<dbReference type="InterPro" id="IPR008271">
    <property type="entry name" value="Ser/Thr_kinase_AS"/>
</dbReference>
<dbReference type="Gene3D" id="3.30.200.20">
    <property type="entry name" value="Phosphorylase Kinase, domain 1"/>
    <property type="match status" value="1"/>
</dbReference>
<dbReference type="PROSITE" id="PS00107">
    <property type="entry name" value="PROTEIN_KINASE_ATP"/>
    <property type="match status" value="1"/>
</dbReference>
<dbReference type="InterPro" id="IPR011990">
    <property type="entry name" value="TPR-like_helical_dom_sf"/>
</dbReference>
<keyword evidence="3" id="KW-0808">Transferase</keyword>
<evidence type="ECO:0000256" key="5">
    <source>
        <dbReference type="ARBA" id="ARBA00022777"/>
    </source>
</evidence>
<evidence type="ECO:0000256" key="2">
    <source>
        <dbReference type="ARBA" id="ARBA00022527"/>
    </source>
</evidence>
<dbReference type="EC" id="2.7.11.1" evidence="1"/>
<dbReference type="FunFam" id="1.10.510.10:FF:000021">
    <property type="entry name" value="Serine/threonine protein kinase"/>
    <property type="match status" value="1"/>
</dbReference>
<dbReference type="PROSITE" id="PS00108">
    <property type="entry name" value="PROTEIN_KINASE_ST"/>
    <property type="match status" value="1"/>
</dbReference>
<dbReference type="SUPFAM" id="SSF48452">
    <property type="entry name" value="TPR-like"/>
    <property type="match status" value="2"/>
</dbReference>
<evidence type="ECO:0000259" key="8">
    <source>
        <dbReference type="PROSITE" id="PS50011"/>
    </source>
</evidence>
<dbReference type="EMBL" id="JACRIW010000100">
    <property type="protein sequence ID" value="MBI5170624.1"/>
    <property type="molecule type" value="Genomic_DNA"/>
</dbReference>
<keyword evidence="6 7" id="KW-0067">ATP-binding</keyword>
<evidence type="ECO:0000313" key="10">
    <source>
        <dbReference type="Proteomes" id="UP000696931"/>
    </source>
</evidence>
<comment type="caution">
    <text evidence="9">The sequence shown here is derived from an EMBL/GenBank/DDBJ whole genome shotgun (WGS) entry which is preliminary data.</text>
</comment>
<evidence type="ECO:0000256" key="7">
    <source>
        <dbReference type="PROSITE-ProRule" id="PRU10141"/>
    </source>
</evidence>
<name>A0A933WBS6_UNCEI</name>
<dbReference type="Gene3D" id="1.10.510.10">
    <property type="entry name" value="Transferase(Phosphotransferase) domain 1"/>
    <property type="match status" value="1"/>
</dbReference>
<dbReference type="InterPro" id="IPR000719">
    <property type="entry name" value="Prot_kinase_dom"/>
</dbReference>
<evidence type="ECO:0000256" key="4">
    <source>
        <dbReference type="ARBA" id="ARBA00022741"/>
    </source>
</evidence>
<evidence type="ECO:0000256" key="1">
    <source>
        <dbReference type="ARBA" id="ARBA00012513"/>
    </source>
</evidence>
<protein>
    <recommendedName>
        <fullName evidence="1">non-specific serine/threonine protein kinase</fullName>
        <ecNumber evidence="1">2.7.11.1</ecNumber>
    </recommendedName>
</protein>
<dbReference type="Proteomes" id="UP000696931">
    <property type="component" value="Unassembled WGS sequence"/>
</dbReference>
<dbReference type="GO" id="GO:0004674">
    <property type="term" value="F:protein serine/threonine kinase activity"/>
    <property type="evidence" value="ECO:0007669"/>
    <property type="project" value="UniProtKB-KW"/>
</dbReference>
<accession>A0A933WBS6</accession>
<dbReference type="InterPro" id="IPR017441">
    <property type="entry name" value="Protein_kinase_ATP_BS"/>
</dbReference>
<feature type="domain" description="Protein kinase" evidence="8">
    <location>
        <begin position="13"/>
        <end position="287"/>
    </location>
</feature>
<dbReference type="Pfam" id="PF00069">
    <property type="entry name" value="Pkinase"/>
    <property type="match status" value="1"/>
</dbReference>
<keyword evidence="4 7" id="KW-0547">Nucleotide-binding</keyword>
<dbReference type="CDD" id="cd14014">
    <property type="entry name" value="STKc_PknB_like"/>
    <property type="match status" value="1"/>
</dbReference>
<dbReference type="InterPro" id="IPR011009">
    <property type="entry name" value="Kinase-like_dom_sf"/>
</dbReference>
<dbReference type="AlphaFoldDB" id="A0A933WBS6"/>
<evidence type="ECO:0000313" key="9">
    <source>
        <dbReference type="EMBL" id="MBI5170624.1"/>
    </source>
</evidence>
<dbReference type="GO" id="GO:0005524">
    <property type="term" value="F:ATP binding"/>
    <property type="evidence" value="ECO:0007669"/>
    <property type="project" value="UniProtKB-UniRule"/>
</dbReference>
<keyword evidence="5 9" id="KW-0418">Kinase</keyword>
<dbReference type="PANTHER" id="PTHR43289">
    <property type="entry name" value="MITOGEN-ACTIVATED PROTEIN KINASE KINASE KINASE 20-RELATED"/>
    <property type="match status" value="1"/>
</dbReference>
<dbReference type="SMART" id="SM00220">
    <property type="entry name" value="S_TKc"/>
    <property type="match status" value="1"/>
</dbReference>